<keyword evidence="3 7" id="KW-0812">Transmembrane</keyword>
<feature type="compositionally biased region" description="Low complexity" evidence="6">
    <location>
        <begin position="48"/>
        <end position="72"/>
    </location>
</feature>
<dbReference type="OrthoDB" id="5244233at2"/>
<evidence type="ECO:0000256" key="4">
    <source>
        <dbReference type="ARBA" id="ARBA00022989"/>
    </source>
</evidence>
<dbReference type="AlphaFoldDB" id="A0A4R4YWS8"/>
<evidence type="ECO:0000259" key="8">
    <source>
        <dbReference type="Pfam" id="PF06271"/>
    </source>
</evidence>
<comment type="caution">
    <text evidence="10">The sequence shown here is derived from an EMBL/GenBank/DDBJ whole genome shotgun (WGS) entry which is preliminary data.</text>
</comment>
<dbReference type="Pfam" id="PF10708">
    <property type="entry name" value="DUF2510"/>
    <property type="match status" value="1"/>
</dbReference>
<evidence type="ECO:0000256" key="3">
    <source>
        <dbReference type="ARBA" id="ARBA00022692"/>
    </source>
</evidence>
<evidence type="ECO:0000313" key="11">
    <source>
        <dbReference type="Proteomes" id="UP000295124"/>
    </source>
</evidence>
<gene>
    <name evidence="10" type="ORF">E1263_32800</name>
</gene>
<sequence length="337" mass="37347">MGWRSTPPDRHAVRVNFPAGWYDDPQHPTQQRYWDGSVWTDERRPREQPSQQPAQQPSPYQGQYGQPAQTPQDQPQYGQPVQHGQVFGGAPQQQPTSDRPVYGQPGPQQPPQQQAGQQPGQYGQPPQQGYPAYPQQQQGYPAYPQQQAGYGYPGQNRFATPDGQPLSGWWRRVGARIIDNILAGIAALPLTGYFLWQYMQWLSDYFKETFDAAAAGASTPPTTSLPPEMYKWLIPMALISAAVAFAYEYFFLTKKGATPGKMALGIAVRLRDRPGLPSGAAVAKRAGFFAALSVLGLVPLVGTLLGLVGLLDYLWPLWDDKKQALHDKIAETNVVRT</sequence>
<name>A0A4R4YWS8_9ACTN</name>
<dbReference type="Pfam" id="PF06271">
    <property type="entry name" value="RDD"/>
    <property type="match status" value="1"/>
</dbReference>
<feature type="transmembrane region" description="Helical" evidence="7">
    <location>
        <begin position="288"/>
        <end position="311"/>
    </location>
</feature>
<dbReference type="EMBL" id="SMKX01000136">
    <property type="protein sequence ID" value="TDD48839.1"/>
    <property type="molecule type" value="Genomic_DNA"/>
</dbReference>
<keyword evidence="11" id="KW-1185">Reference proteome</keyword>
<dbReference type="GO" id="GO:0005886">
    <property type="term" value="C:plasma membrane"/>
    <property type="evidence" value="ECO:0007669"/>
    <property type="project" value="UniProtKB-SubCell"/>
</dbReference>
<accession>A0A4R4YWS8</accession>
<dbReference type="PANTHER" id="PTHR36115">
    <property type="entry name" value="PROLINE-RICH ANTIGEN HOMOLOG-RELATED"/>
    <property type="match status" value="1"/>
</dbReference>
<keyword evidence="4 7" id="KW-1133">Transmembrane helix</keyword>
<evidence type="ECO:0000256" key="2">
    <source>
        <dbReference type="ARBA" id="ARBA00022475"/>
    </source>
</evidence>
<feature type="transmembrane region" description="Helical" evidence="7">
    <location>
        <begin position="177"/>
        <end position="196"/>
    </location>
</feature>
<dbReference type="InterPro" id="IPR051791">
    <property type="entry name" value="Pra-immunoreactive"/>
</dbReference>
<proteinExistence type="predicted"/>
<organism evidence="10 11">
    <name type="scientific">Kribbella antibiotica</name>
    <dbReference type="NCBI Taxonomy" id="190195"/>
    <lineage>
        <taxon>Bacteria</taxon>
        <taxon>Bacillati</taxon>
        <taxon>Actinomycetota</taxon>
        <taxon>Actinomycetes</taxon>
        <taxon>Propionibacteriales</taxon>
        <taxon>Kribbellaceae</taxon>
        <taxon>Kribbella</taxon>
    </lineage>
</organism>
<feature type="region of interest" description="Disordered" evidence="6">
    <location>
        <begin position="18"/>
        <end position="158"/>
    </location>
</feature>
<evidence type="ECO:0000313" key="10">
    <source>
        <dbReference type="EMBL" id="TDD48839.1"/>
    </source>
</evidence>
<comment type="subcellular location">
    <subcellularLocation>
        <location evidence="1">Cell membrane</location>
        <topology evidence="1">Multi-pass membrane protein</topology>
    </subcellularLocation>
</comment>
<dbReference type="Proteomes" id="UP000295124">
    <property type="component" value="Unassembled WGS sequence"/>
</dbReference>
<evidence type="ECO:0000256" key="1">
    <source>
        <dbReference type="ARBA" id="ARBA00004651"/>
    </source>
</evidence>
<dbReference type="InterPro" id="IPR010432">
    <property type="entry name" value="RDD"/>
</dbReference>
<feature type="transmembrane region" description="Helical" evidence="7">
    <location>
        <begin position="232"/>
        <end position="252"/>
    </location>
</feature>
<protein>
    <submittedName>
        <fullName evidence="10">RDD family protein</fullName>
    </submittedName>
</protein>
<feature type="domain" description="DUF2510" evidence="9">
    <location>
        <begin position="19"/>
        <end position="50"/>
    </location>
</feature>
<evidence type="ECO:0000259" key="9">
    <source>
        <dbReference type="Pfam" id="PF10708"/>
    </source>
</evidence>
<feature type="compositionally biased region" description="Low complexity" evidence="6">
    <location>
        <begin position="102"/>
        <end position="155"/>
    </location>
</feature>
<dbReference type="InterPro" id="IPR018929">
    <property type="entry name" value="DUF2510"/>
</dbReference>
<evidence type="ECO:0000256" key="5">
    <source>
        <dbReference type="ARBA" id="ARBA00023136"/>
    </source>
</evidence>
<evidence type="ECO:0000256" key="7">
    <source>
        <dbReference type="SAM" id="Phobius"/>
    </source>
</evidence>
<keyword evidence="2" id="KW-1003">Cell membrane</keyword>
<evidence type="ECO:0000256" key="6">
    <source>
        <dbReference type="SAM" id="MobiDB-lite"/>
    </source>
</evidence>
<keyword evidence="5 7" id="KW-0472">Membrane</keyword>
<reference evidence="10 11" key="1">
    <citation type="submission" date="2019-03" db="EMBL/GenBank/DDBJ databases">
        <title>Draft genome sequences of novel Actinobacteria.</title>
        <authorList>
            <person name="Sahin N."/>
            <person name="Ay H."/>
            <person name="Saygin H."/>
        </authorList>
    </citation>
    <scope>NUCLEOTIDE SEQUENCE [LARGE SCALE GENOMIC DNA]</scope>
    <source>
        <strain evidence="10 11">JCM 13523</strain>
    </source>
</reference>
<feature type="domain" description="RDD" evidence="8">
    <location>
        <begin position="167"/>
        <end position="331"/>
    </location>
</feature>